<keyword evidence="2" id="KW-1277">Toxin-antitoxin system</keyword>
<protein>
    <submittedName>
        <fullName evidence="3">Type II toxin-antitoxin system RelE/ParE family toxin</fullName>
    </submittedName>
</protein>
<dbReference type="Proteomes" id="UP000297951">
    <property type="component" value="Unassembled WGS sequence"/>
</dbReference>
<evidence type="ECO:0000256" key="1">
    <source>
        <dbReference type="ARBA" id="ARBA00006226"/>
    </source>
</evidence>
<dbReference type="NCBIfam" id="TIGR02385">
    <property type="entry name" value="RelE_StbE"/>
    <property type="match status" value="1"/>
</dbReference>
<dbReference type="RefSeq" id="WP_135011657.1">
    <property type="nucleotide sequence ID" value="NZ_JADGLK010000009.1"/>
</dbReference>
<sequence>MTKEHNWTVRFEPSFTKSLKKLDKPTARRVLNSLERLETTDTPHSLCKALTGEFSGLWRYRVGDYRVIIDFHNENLIVVALDVAHRSKIYR</sequence>
<evidence type="ECO:0000256" key="2">
    <source>
        <dbReference type="ARBA" id="ARBA00022649"/>
    </source>
</evidence>
<dbReference type="SUPFAM" id="SSF143011">
    <property type="entry name" value="RelE-like"/>
    <property type="match status" value="1"/>
</dbReference>
<dbReference type="AlphaFoldDB" id="A0A4Y9F521"/>
<gene>
    <name evidence="3" type="ORF">E4U03_03770</name>
</gene>
<accession>A0A4Y9F521</accession>
<dbReference type="InterPro" id="IPR035093">
    <property type="entry name" value="RelE/ParE_toxin_dom_sf"/>
</dbReference>
<dbReference type="EMBL" id="SPQC01000009">
    <property type="protein sequence ID" value="TFU23253.1"/>
    <property type="molecule type" value="Genomic_DNA"/>
</dbReference>
<dbReference type="OrthoDB" id="5326046at2"/>
<proteinExistence type="inferred from homology"/>
<dbReference type="Gene3D" id="3.30.2310.20">
    <property type="entry name" value="RelE-like"/>
    <property type="match status" value="1"/>
</dbReference>
<comment type="caution">
    <text evidence="3">The sequence shown here is derived from an EMBL/GenBank/DDBJ whole genome shotgun (WGS) entry which is preliminary data.</text>
</comment>
<dbReference type="PANTHER" id="PTHR35601:SF1">
    <property type="entry name" value="TOXIN RELE"/>
    <property type="match status" value="1"/>
</dbReference>
<dbReference type="PANTHER" id="PTHR35601">
    <property type="entry name" value="TOXIN RELE"/>
    <property type="match status" value="1"/>
</dbReference>
<evidence type="ECO:0000313" key="4">
    <source>
        <dbReference type="Proteomes" id="UP000297951"/>
    </source>
</evidence>
<comment type="similarity">
    <text evidence="1">Belongs to the RelE toxin family.</text>
</comment>
<name>A0A4Y9F521_9MICC</name>
<evidence type="ECO:0000313" key="3">
    <source>
        <dbReference type="EMBL" id="TFU23253.1"/>
    </source>
</evidence>
<dbReference type="Pfam" id="PF05016">
    <property type="entry name" value="ParE_toxin"/>
    <property type="match status" value="1"/>
</dbReference>
<reference evidence="3 4" key="1">
    <citation type="submission" date="2019-03" db="EMBL/GenBank/DDBJ databases">
        <title>Diversity of the mouse oral microbiome.</title>
        <authorList>
            <person name="Joseph S."/>
            <person name="Aduse-Opoku J."/>
            <person name="Curtis M."/>
            <person name="Wade W."/>
            <person name="Hashim A."/>
        </authorList>
    </citation>
    <scope>NUCLEOTIDE SEQUENCE [LARGE SCALE GENOMIC DNA]</scope>
    <source>
        <strain evidence="4">irhom_31</strain>
    </source>
</reference>
<organism evidence="3 4">
    <name type="scientific">Rothia nasimurium</name>
    <dbReference type="NCBI Taxonomy" id="85336"/>
    <lineage>
        <taxon>Bacteria</taxon>
        <taxon>Bacillati</taxon>
        <taxon>Actinomycetota</taxon>
        <taxon>Actinomycetes</taxon>
        <taxon>Micrococcales</taxon>
        <taxon>Micrococcaceae</taxon>
        <taxon>Rothia</taxon>
    </lineage>
</organism>
<dbReference type="InterPro" id="IPR007712">
    <property type="entry name" value="RelE/ParE_toxin"/>
</dbReference>